<proteinExistence type="predicted"/>
<dbReference type="AlphaFoldDB" id="A0A6J8DKB0"/>
<evidence type="ECO:0000313" key="1">
    <source>
        <dbReference type="EMBL" id="CAC5409048.1"/>
    </source>
</evidence>
<organism evidence="1 2">
    <name type="scientific">Mytilus coruscus</name>
    <name type="common">Sea mussel</name>
    <dbReference type="NCBI Taxonomy" id="42192"/>
    <lineage>
        <taxon>Eukaryota</taxon>
        <taxon>Metazoa</taxon>
        <taxon>Spiralia</taxon>
        <taxon>Lophotrochozoa</taxon>
        <taxon>Mollusca</taxon>
        <taxon>Bivalvia</taxon>
        <taxon>Autobranchia</taxon>
        <taxon>Pteriomorphia</taxon>
        <taxon>Mytilida</taxon>
        <taxon>Mytiloidea</taxon>
        <taxon>Mytilidae</taxon>
        <taxon>Mytilinae</taxon>
        <taxon>Mytilus</taxon>
    </lineage>
</organism>
<dbReference type="OrthoDB" id="6143007at2759"/>
<dbReference type="Proteomes" id="UP000507470">
    <property type="component" value="Unassembled WGS sequence"/>
</dbReference>
<evidence type="ECO:0008006" key="3">
    <source>
        <dbReference type="Google" id="ProtNLM"/>
    </source>
</evidence>
<dbReference type="InterPro" id="IPR052958">
    <property type="entry name" value="IFN-induced_PKR_regulator"/>
</dbReference>
<sequence>MELPTCPANLFVQARISNIIPEATYVHCKSHCLNLAVVHSCKDNSVHNIVTVVQEIGFAFDYSAKRLQAFFDEVLSDAATKENMEKRTKLRTLCETRWTSRADALYMFKTAFPVVVHSLERLQNLGDDKAGQHLASLMRFQFVIALVVSEHVLLSTVHLSTFLQGAECDLLEAVKECKTVIEMLRSERNDDNVWNELYQTALDIAEPFDIIENVPRRCGIQTSRANHPAETPKHYWRVSLYYPFLDHMITELDSRLLKSENRFHAQYLLPCVVEQITNDQIVTIHQTYLMGIGLSLEDEKREVERWRWSCRILRQ</sequence>
<reference evidence="1 2" key="1">
    <citation type="submission" date="2020-06" db="EMBL/GenBank/DDBJ databases">
        <authorList>
            <person name="Li R."/>
            <person name="Bekaert M."/>
        </authorList>
    </citation>
    <scope>NUCLEOTIDE SEQUENCE [LARGE SCALE GENOMIC DNA]</scope>
    <source>
        <strain evidence="2">wild</strain>
    </source>
</reference>
<name>A0A6J8DKB0_MYTCO</name>
<protein>
    <recommendedName>
        <fullName evidence="3">DUF4371 domain-containing protein</fullName>
    </recommendedName>
</protein>
<dbReference type="PANTHER" id="PTHR46289">
    <property type="entry name" value="52 KDA REPRESSOR OF THE INHIBITOR OF THE PROTEIN KINASE-LIKE PROTEIN-RELATED"/>
    <property type="match status" value="1"/>
</dbReference>
<dbReference type="PANTHER" id="PTHR46289:SF14">
    <property type="entry name" value="DUF4371 DOMAIN-CONTAINING PROTEIN"/>
    <property type="match status" value="1"/>
</dbReference>
<dbReference type="EMBL" id="CACVKT020007624">
    <property type="protein sequence ID" value="CAC5409048.1"/>
    <property type="molecule type" value="Genomic_DNA"/>
</dbReference>
<keyword evidence="2" id="KW-1185">Reference proteome</keyword>
<evidence type="ECO:0000313" key="2">
    <source>
        <dbReference type="Proteomes" id="UP000507470"/>
    </source>
</evidence>
<accession>A0A6J8DKB0</accession>
<gene>
    <name evidence="1" type="ORF">MCOR_42379</name>
</gene>